<proteinExistence type="predicted"/>
<dbReference type="InterPro" id="IPR036388">
    <property type="entry name" value="WH-like_DNA-bd_sf"/>
</dbReference>
<dbReference type="Pfam" id="PF21906">
    <property type="entry name" value="WHD_NrtR"/>
    <property type="match status" value="1"/>
</dbReference>
<dbReference type="Pfam" id="PF00293">
    <property type="entry name" value="NUDIX"/>
    <property type="match status" value="1"/>
</dbReference>
<dbReference type="InterPro" id="IPR015797">
    <property type="entry name" value="NUDIX_hydrolase-like_dom_sf"/>
</dbReference>
<dbReference type="Gene3D" id="1.10.10.10">
    <property type="entry name" value="Winged helix-like DNA-binding domain superfamily/Winged helix DNA-binding domain"/>
    <property type="match status" value="1"/>
</dbReference>
<name>A0ABW6BS19_9BACT</name>
<reference evidence="3" key="1">
    <citation type="journal article" date="2019" name="Int. J. Syst. Evol. Microbiol.">
        <title>The Global Catalogue of Microorganisms (GCM) 10K type strain sequencing project: providing services to taxonomists for standard genome sequencing and annotation.</title>
        <authorList>
            <consortium name="The Broad Institute Genomics Platform"/>
            <consortium name="The Broad Institute Genome Sequencing Center for Infectious Disease"/>
            <person name="Wu L."/>
            <person name="Ma J."/>
        </authorList>
    </citation>
    <scope>NUCLEOTIDE SEQUENCE [LARGE SCALE GENOMIC DNA]</scope>
    <source>
        <strain evidence="3">KCTC 23984</strain>
    </source>
</reference>
<evidence type="ECO:0000313" key="2">
    <source>
        <dbReference type="EMBL" id="MFD3000630.1"/>
    </source>
</evidence>
<dbReference type="PANTHER" id="PTHR43736:SF4">
    <property type="entry name" value="SLR1690 PROTEIN"/>
    <property type="match status" value="1"/>
</dbReference>
<dbReference type="EMBL" id="JBHUOX010000006">
    <property type="protein sequence ID" value="MFD3000630.1"/>
    <property type="molecule type" value="Genomic_DNA"/>
</dbReference>
<dbReference type="CDD" id="cd18873">
    <property type="entry name" value="NUDIX_NadM_like"/>
    <property type="match status" value="1"/>
</dbReference>
<dbReference type="Gene3D" id="3.90.79.10">
    <property type="entry name" value="Nucleoside Triphosphate Pyrophosphohydrolase"/>
    <property type="match status" value="1"/>
</dbReference>
<comment type="caution">
    <text evidence="2">The sequence shown here is derived from an EMBL/GenBank/DDBJ whole genome shotgun (WGS) entry which is preliminary data.</text>
</comment>
<dbReference type="InterPro" id="IPR000086">
    <property type="entry name" value="NUDIX_hydrolase_dom"/>
</dbReference>
<organism evidence="2 3">
    <name type="scientific">Pontibacter toksunensis</name>
    <dbReference type="NCBI Taxonomy" id="1332631"/>
    <lineage>
        <taxon>Bacteria</taxon>
        <taxon>Pseudomonadati</taxon>
        <taxon>Bacteroidota</taxon>
        <taxon>Cytophagia</taxon>
        <taxon>Cytophagales</taxon>
        <taxon>Hymenobacteraceae</taxon>
        <taxon>Pontibacter</taxon>
    </lineage>
</organism>
<dbReference type="SUPFAM" id="SSF46785">
    <property type="entry name" value="Winged helix' DNA-binding domain"/>
    <property type="match status" value="1"/>
</dbReference>
<sequence>MPDTVKHVGTPAESQLSLLPLLTLDCIILGFHEDQLRVLLLRWKGTQEWSLPGGPVRKDESVDAAAHRILKERTGLDQIFLQQFHVFGDVKRYEREEIREKLKHVVDPEKWYERAVSIGYYALVDYSKVTPMPDAFTEECQWWDIQEIPPLLFDHNHMIDAALRALRMQLSWQPIGYNLLPDQFTMPELQRLYEMILGRTLDPRNFQRKILALGIVDRLEARRKGGAHKAPYLYQFNKARYEALLTEGNLSFS</sequence>
<dbReference type="Proteomes" id="UP001597641">
    <property type="component" value="Unassembled WGS sequence"/>
</dbReference>
<gene>
    <name evidence="2" type="ORF">ACFS7Z_09690</name>
</gene>
<evidence type="ECO:0000259" key="1">
    <source>
        <dbReference type="PROSITE" id="PS51462"/>
    </source>
</evidence>
<dbReference type="InterPro" id="IPR054105">
    <property type="entry name" value="WHD_NrtR"/>
</dbReference>
<feature type="domain" description="Nudix hydrolase" evidence="1">
    <location>
        <begin position="21"/>
        <end position="167"/>
    </location>
</feature>
<dbReference type="PROSITE" id="PS51462">
    <property type="entry name" value="NUDIX"/>
    <property type="match status" value="1"/>
</dbReference>
<evidence type="ECO:0000313" key="3">
    <source>
        <dbReference type="Proteomes" id="UP001597641"/>
    </source>
</evidence>
<keyword evidence="3" id="KW-1185">Reference proteome</keyword>
<dbReference type="PANTHER" id="PTHR43736">
    <property type="entry name" value="ADP-RIBOSE PYROPHOSPHATASE"/>
    <property type="match status" value="1"/>
</dbReference>
<accession>A0ABW6BS19</accession>
<protein>
    <submittedName>
        <fullName evidence="2">NUDIX domain-containing protein</fullName>
    </submittedName>
</protein>
<dbReference type="RefSeq" id="WP_377483858.1">
    <property type="nucleotide sequence ID" value="NZ_JBHUOX010000006.1"/>
</dbReference>
<dbReference type="InterPro" id="IPR036390">
    <property type="entry name" value="WH_DNA-bd_sf"/>
</dbReference>
<dbReference type="SUPFAM" id="SSF55811">
    <property type="entry name" value="Nudix"/>
    <property type="match status" value="1"/>
</dbReference>